<keyword evidence="5" id="KW-0441">Lipid A biosynthesis</keyword>
<dbReference type="SUPFAM" id="SSF53756">
    <property type="entry name" value="UDP-Glycosyltransferase/glycogen phosphorylase"/>
    <property type="match status" value="1"/>
</dbReference>
<dbReference type="Proteomes" id="UP000216312">
    <property type="component" value="Unassembled WGS sequence"/>
</dbReference>
<evidence type="ECO:0000256" key="3">
    <source>
        <dbReference type="ARBA" id="ARBA00020902"/>
    </source>
</evidence>
<dbReference type="EMBL" id="NMUJ01000039">
    <property type="protein sequence ID" value="OYV02906.1"/>
    <property type="molecule type" value="Genomic_DNA"/>
</dbReference>
<evidence type="ECO:0000256" key="2">
    <source>
        <dbReference type="ARBA" id="ARBA00012687"/>
    </source>
</evidence>
<dbReference type="GO" id="GO:0009245">
    <property type="term" value="P:lipid A biosynthetic process"/>
    <property type="evidence" value="ECO:0007669"/>
    <property type="project" value="UniProtKB-UniRule"/>
</dbReference>
<evidence type="ECO:0000313" key="11">
    <source>
        <dbReference type="EMBL" id="OYV02906.1"/>
    </source>
</evidence>
<keyword evidence="6" id="KW-0328">Glycosyltransferase</keyword>
<dbReference type="GO" id="GO:0005543">
    <property type="term" value="F:phospholipid binding"/>
    <property type="evidence" value="ECO:0007669"/>
    <property type="project" value="TreeGrafter"/>
</dbReference>
<reference evidence="12" key="1">
    <citation type="submission" date="2017-07" db="EMBL/GenBank/DDBJ databases">
        <title>Novel pathways for hydrocarbon cycling and metabolic interdependencies in hydrothermal sediment communities.</title>
        <authorList>
            <person name="Dombrowski N."/>
            <person name="Seitz K."/>
            <person name="Teske A."/>
            <person name="Baker B."/>
        </authorList>
    </citation>
    <scope>NUCLEOTIDE SEQUENCE [LARGE SCALE GENOMIC DNA]</scope>
</reference>
<dbReference type="NCBIfam" id="TIGR00215">
    <property type="entry name" value="lpxB"/>
    <property type="match status" value="1"/>
</dbReference>
<evidence type="ECO:0000256" key="5">
    <source>
        <dbReference type="ARBA" id="ARBA00022556"/>
    </source>
</evidence>
<evidence type="ECO:0000256" key="8">
    <source>
        <dbReference type="ARBA" id="ARBA00023098"/>
    </source>
</evidence>
<dbReference type="PANTHER" id="PTHR30372:SF4">
    <property type="entry name" value="LIPID-A-DISACCHARIDE SYNTHASE, MITOCHONDRIAL-RELATED"/>
    <property type="match status" value="1"/>
</dbReference>
<gene>
    <name evidence="11" type="primary">lpxB</name>
    <name evidence="11" type="ORF">CGW93_03345</name>
</gene>
<dbReference type="GO" id="GO:0008915">
    <property type="term" value="F:lipid-A-disaccharide synthase activity"/>
    <property type="evidence" value="ECO:0007669"/>
    <property type="project" value="UniProtKB-UniRule"/>
</dbReference>
<organism evidence="11 12">
    <name type="scientific">candidate division WOR-3 bacterium 4484_18</name>
    <dbReference type="NCBI Taxonomy" id="2020626"/>
    <lineage>
        <taxon>Bacteria</taxon>
        <taxon>Bacteria division WOR-3</taxon>
    </lineage>
</organism>
<evidence type="ECO:0000256" key="1">
    <source>
        <dbReference type="ARBA" id="ARBA00002056"/>
    </source>
</evidence>
<dbReference type="PANTHER" id="PTHR30372">
    <property type="entry name" value="LIPID-A-DISACCHARIDE SYNTHASE"/>
    <property type="match status" value="1"/>
</dbReference>
<protein>
    <recommendedName>
        <fullName evidence="3 10">Lipid-A-disaccharide synthase</fullName>
        <ecNumber evidence="2 10">2.4.1.182</ecNumber>
    </recommendedName>
</protein>
<keyword evidence="7" id="KW-0808">Transferase</keyword>
<comment type="catalytic activity">
    <reaction evidence="9">
        <text>a lipid X + a UDP-2-N,3-O-bis[(3R)-3-hydroxyacyl]-alpha-D-glucosamine = a lipid A disaccharide + UDP + H(+)</text>
        <dbReference type="Rhea" id="RHEA:67828"/>
        <dbReference type="ChEBI" id="CHEBI:15378"/>
        <dbReference type="ChEBI" id="CHEBI:58223"/>
        <dbReference type="ChEBI" id="CHEBI:137748"/>
        <dbReference type="ChEBI" id="CHEBI:176338"/>
        <dbReference type="ChEBI" id="CHEBI:176343"/>
        <dbReference type="EC" id="2.4.1.182"/>
    </reaction>
</comment>
<evidence type="ECO:0000256" key="4">
    <source>
        <dbReference type="ARBA" id="ARBA00022516"/>
    </source>
</evidence>
<keyword evidence="4" id="KW-0444">Lipid biosynthesis</keyword>
<keyword evidence="8" id="KW-0443">Lipid metabolism</keyword>
<dbReference type="Pfam" id="PF02684">
    <property type="entry name" value="LpxB"/>
    <property type="match status" value="1"/>
</dbReference>
<accession>A0A257LVE1</accession>
<sequence>MRILISVGETSGELYAERLVNVWRAVFPDTEFYALGSELLQKAGVSILYPYAKMSVMGMVEVWRTRNTIVEAFNTLTSFIVSKRPDFVILVDFPGFNLKLARFAHDRGCKVIYYSLPQLWIWGSWRVKALKQYVDLRLVILPFEQHFYERFGLKTYWVGHPLVEIINDELKRVPAGPEVLLGLLPGSRVQEVRSILPIMLEVACHFNDKKIGIAPTKNTLSIVKSLTDGLPLVYFENPYALMRKAKFLLVTSGTATLEAALIGTPMAILYRTSYSFYWVAKLLTHVKYIGLPNIIAGRQIVPEFIQHHCNANTIIQYLDEFLSHPELEHKMRNELNKVRTLLGDKIASRETINLIKQHFYE</sequence>
<dbReference type="EC" id="2.4.1.182" evidence="2 10"/>
<comment type="function">
    <text evidence="1">Condensation of UDP-2,3-diacylglucosamine and 2,3-diacylglucosamine-1-phosphate to form lipid A disaccharide, a precursor of lipid A, a phosphorylated glycolipid that anchors the lipopolysaccharide to the outer membrane of the cell.</text>
</comment>
<evidence type="ECO:0000256" key="9">
    <source>
        <dbReference type="ARBA" id="ARBA00048975"/>
    </source>
</evidence>
<proteinExistence type="predicted"/>
<dbReference type="AlphaFoldDB" id="A0A257LVE1"/>
<dbReference type="InterPro" id="IPR003835">
    <property type="entry name" value="Glyco_trans_19"/>
</dbReference>
<dbReference type="GO" id="GO:0016020">
    <property type="term" value="C:membrane"/>
    <property type="evidence" value="ECO:0007669"/>
    <property type="project" value="GOC"/>
</dbReference>
<evidence type="ECO:0000256" key="10">
    <source>
        <dbReference type="NCBIfam" id="TIGR00215"/>
    </source>
</evidence>
<evidence type="ECO:0000313" key="12">
    <source>
        <dbReference type="Proteomes" id="UP000216312"/>
    </source>
</evidence>
<evidence type="ECO:0000256" key="6">
    <source>
        <dbReference type="ARBA" id="ARBA00022676"/>
    </source>
</evidence>
<comment type="caution">
    <text evidence="11">The sequence shown here is derived from an EMBL/GenBank/DDBJ whole genome shotgun (WGS) entry which is preliminary data.</text>
</comment>
<name>A0A257LVE1_UNCW3</name>
<evidence type="ECO:0000256" key="7">
    <source>
        <dbReference type="ARBA" id="ARBA00022679"/>
    </source>
</evidence>